<protein>
    <recommendedName>
        <fullName evidence="1">DUF6950 domain-containing protein</fullName>
    </recommendedName>
</protein>
<gene>
    <name evidence="2" type="ORF">SAMN04488238_103343</name>
</gene>
<sequence>MQLTDYIKTASARPFRYGRHDCCTVAAGWVLLATGRDVLEGHRYTTLREGVALLAAHGMRSHADVFARVLPRAARLLLRAGDIAVIEGQERDALGIVLPGGERVFCFRRGGVATIPITACKHGYEVRG</sequence>
<feature type="domain" description="DUF6950" evidence="1">
    <location>
        <begin position="2"/>
        <end position="126"/>
    </location>
</feature>
<reference evidence="2 3" key="1">
    <citation type="submission" date="2016-10" db="EMBL/GenBank/DDBJ databases">
        <authorList>
            <person name="de Groot N.N."/>
        </authorList>
    </citation>
    <scope>NUCLEOTIDE SEQUENCE [LARGE SCALE GENOMIC DNA]</scope>
    <source>
        <strain evidence="2 3">CGMCC 1.8894</strain>
    </source>
</reference>
<name>A0A1H2WCW9_9RHOB</name>
<dbReference type="EMBL" id="FNOM01000003">
    <property type="protein sequence ID" value="SDW78472.1"/>
    <property type="molecule type" value="Genomic_DNA"/>
</dbReference>
<evidence type="ECO:0000259" key="1">
    <source>
        <dbReference type="Pfam" id="PF22262"/>
    </source>
</evidence>
<keyword evidence="3" id="KW-1185">Reference proteome</keyword>
<dbReference type="AlphaFoldDB" id="A0A1H2WCW9"/>
<dbReference type="Proteomes" id="UP000198539">
    <property type="component" value="Unassembled WGS sequence"/>
</dbReference>
<dbReference type="OrthoDB" id="6586924at2"/>
<dbReference type="STRING" id="564137.SAMN04488238_103343"/>
<dbReference type="InterPro" id="IPR053802">
    <property type="entry name" value="DUF6950"/>
</dbReference>
<dbReference type="RefSeq" id="WP_092886909.1">
    <property type="nucleotide sequence ID" value="NZ_CP061498.1"/>
</dbReference>
<organism evidence="2 3">
    <name type="scientific">Roseicitreum antarcticum</name>
    <dbReference type="NCBI Taxonomy" id="564137"/>
    <lineage>
        <taxon>Bacteria</taxon>
        <taxon>Pseudomonadati</taxon>
        <taxon>Pseudomonadota</taxon>
        <taxon>Alphaproteobacteria</taxon>
        <taxon>Rhodobacterales</taxon>
        <taxon>Paracoccaceae</taxon>
        <taxon>Roseicitreum</taxon>
    </lineage>
</organism>
<dbReference type="Pfam" id="PF22262">
    <property type="entry name" value="DUF6950"/>
    <property type="match status" value="1"/>
</dbReference>
<accession>A0A1H2WCW9</accession>
<evidence type="ECO:0000313" key="2">
    <source>
        <dbReference type="EMBL" id="SDW78472.1"/>
    </source>
</evidence>
<proteinExistence type="predicted"/>
<evidence type="ECO:0000313" key="3">
    <source>
        <dbReference type="Proteomes" id="UP000198539"/>
    </source>
</evidence>